<protein>
    <recommendedName>
        <fullName evidence="4">Peptidase A1 domain-containing protein</fullName>
    </recommendedName>
</protein>
<keyword evidence="1" id="KW-0812">Transmembrane</keyword>
<accession>A0A9P4S7T5</accession>
<comment type="caution">
    <text evidence="2">The sequence shown here is derived from an EMBL/GenBank/DDBJ whole genome shotgun (WGS) entry which is preliminary data.</text>
</comment>
<evidence type="ECO:0008006" key="4">
    <source>
        <dbReference type="Google" id="ProtNLM"/>
    </source>
</evidence>
<organism evidence="2 3">
    <name type="scientific">Patellaria atrata CBS 101060</name>
    <dbReference type="NCBI Taxonomy" id="1346257"/>
    <lineage>
        <taxon>Eukaryota</taxon>
        <taxon>Fungi</taxon>
        <taxon>Dikarya</taxon>
        <taxon>Ascomycota</taxon>
        <taxon>Pezizomycotina</taxon>
        <taxon>Dothideomycetes</taxon>
        <taxon>Dothideomycetes incertae sedis</taxon>
        <taxon>Patellariales</taxon>
        <taxon>Patellariaceae</taxon>
        <taxon>Patellaria</taxon>
    </lineage>
</organism>
<reference evidence="2" key="1">
    <citation type="journal article" date="2020" name="Stud. Mycol.">
        <title>101 Dothideomycetes genomes: a test case for predicting lifestyles and emergence of pathogens.</title>
        <authorList>
            <person name="Haridas S."/>
            <person name="Albert R."/>
            <person name="Binder M."/>
            <person name="Bloem J."/>
            <person name="Labutti K."/>
            <person name="Salamov A."/>
            <person name="Andreopoulos B."/>
            <person name="Baker S."/>
            <person name="Barry K."/>
            <person name="Bills G."/>
            <person name="Bluhm B."/>
            <person name="Cannon C."/>
            <person name="Castanera R."/>
            <person name="Culley D."/>
            <person name="Daum C."/>
            <person name="Ezra D."/>
            <person name="Gonzalez J."/>
            <person name="Henrissat B."/>
            <person name="Kuo A."/>
            <person name="Liang C."/>
            <person name="Lipzen A."/>
            <person name="Lutzoni F."/>
            <person name="Magnuson J."/>
            <person name="Mondo S."/>
            <person name="Nolan M."/>
            <person name="Ohm R."/>
            <person name="Pangilinan J."/>
            <person name="Park H.-J."/>
            <person name="Ramirez L."/>
            <person name="Alfaro M."/>
            <person name="Sun H."/>
            <person name="Tritt A."/>
            <person name="Yoshinaga Y."/>
            <person name="Zwiers L.-H."/>
            <person name="Turgeon B."/>
            <person name="Goodwin S."/>
            <person name="Spatafora J."/>
            <person name="Crous P."/>
            <person name="Grigoriev I."/>
        </authorList>
    </citation>
    <scope>NUCLEOTIDE SEQUENCE</scope>
    <source>
        <strain evidence="2">CBS 101060</strain>
    </source>
</reference>
<evidence type="ECO:0000313" key="3">
    <source>
        <dbReference type="Proteomes" id="UP000799429"/>
    </source>
</evidence>
<feature type="transmembrane region" description="Helical" evidence="1">
    <location>
        <begin position="406"/>
        <end position="430"/>
    </location>
</feature>
<gene>
    <name evidence="2" type="ORF">M501DRAFT_1032893</name>
</gene>
<dbReference type="SUPFAM" id="SSF50630">
    <property type="entry name" value="Acid proteases"/>
    <property type="match status" value="1"/>
</dbReference>
<name>A0A9P4S7T5_9PEZI</name>
<dbReference type="Gene3D" id="2.40.70.10">
    <property type="entry name" value="Acid Proteases"/>
    <property type="match status" value="1"/>
</dbReference>
<dbReference type="InterPro" id="IPR021109">
    <property type="entry name" value="Peptidase_aspartic_dom_sf"/>
</dbReference>
<keyword evidence="1" id="KW-0472">Membrane</keyword>
<sequence>MSSEDCSKVLLIPIVNTIAHLGSRLSYSPVQTNCIDQDISLAKCIWLHGGLFFPNASISFQPSTNDVDQAEESMKGTDTLGSFGVQGGINDFPISIIKEPTFTMGPALGIGPSSTILKTLLNRGLIVSNTWGYRAGLDTTSNITTIFGDLILGGYDSTVFLSSSGSIDFPLQVNSKCPSGMIVPLSGLTIDLIDGTEPSLLDGHALQACLCIHCKFLIEVPRGPYLQRFEELIGAISIGDSHGYYEGTALFPTNNTYLGGFKIEISNELILQIPHHLVVGPERILEDKGTFSLNKNVSNVLIKESKSESKMVVLGELFFSSVYLLVDYDRRIFSLISFSDHNSPLIPVAILRREDGIDECRELLGTSSSTEGDMLVTATSMSTSPSSATNTSSSGLNKTKVQTMPLGVRMSIGFGLTLAFVLIGLTILAWRKRRSRNIESGKDPIPGLIPTQELYGEVTPEVQGDIHLTQEMVGSGDLILEMADRGALAPELAERQTPIQERHASSSTSATQHELAGKLNIVYELPPGGRS</sequence>
<keyword evidence="3" id="KW-1185">Reference proteome</keyword>
<proteinExistence type="predicted"/>
<evidence type="ECO:0000313" key="2">
    <source>
        <dbReference type="EMBL" id="KAF2837677.1"/>
    </source>
</evidence>
<dbReference type="OrthoDB" id="5361565at2759"/>
<keyword evidence="1" id="KW-1133">Transmembrane helix</keyword>
<dbReference type="EMBL" id="MU006099">
    <property type="protein sequence ID" value="KAF2837677.1"/>
    <property type="molecule type" value="Genomic_DNA"/>
</dbReference>
<dbReference type="AlphaFoldDB" id="A0A9P4S7T5"/>
<evidence type="ECO:0000256" key="1">
    <source>
        <dbReference type="SAM" id="Phobius"/>
    </source>
</evidence>
<dbReference type="Proteomes" id="UP000799429">
    <property type="component" value="Unassembled WGS sequence"/>
</dbReference>